<dbReference type="AlphaFoldDB" id="A0ABD5XRR7"/>
<organism evidence="1 2">
    <name type="scientific">Halobaculum litoreum</name>
    <dbReference type="NCBI Taxonomy" id="3031998"/>
    <lineage>
        <taxon>Archaea</taxon>
        <taxon>Methanobacteriati</taxon>
        <taxon>Methanobacteriota</taxon>
        <taxon>Stenosarchaea group</taxon>
        <taxon>Halobacteria</taxon>
        <taxon>Halobacteriales</taxon>
        <taxon>Haloferacaceae</taxon>
        <taxon>Halobaculum</taxon>
    </lineage>
</organism>
<dbReference type="Proteomes" id="UP001596368">
    <property type="component" value="Unassembled WGS sequence"/>
</dbReference>
<sequence length="126" mass="14445">MGTSVAKGCHWCSTTRVQEITQLQMLVECYDTVGTEVKATSRLGVEAILDKRGFRDPSEYDEDGIKEKIENKTLLDLKRKKESKEQDDYDTFRYLFEGDPAEDTFDRLVNTVSDAINQSGSRRILR</sequence>
<accession>A0ABD5XRR7</accession>
<name>A0ABD5XRR7_9EURY</name>
<evidence type="ECO:0000313" key="2">
    <source>
        <dbReference type="Proteomes" id="UP001596368"/>
    </source>
</evidence>
<dbReference type="EMBL" id="JBHSZG010000002">
    <property type="protein sequence ID" value="MFC7137768.1"/>
    <property type="molecule type" value="Genomic_DNA"/>
</dbReference>
<evidence type="ECO:0000313" key="1">
    <source>
        <dbReference type="EMBL" id="MFC7137768.1"/>
    </source>
</evidence>
<comment type="caution">
    <text evidence="1">The sequence shown here is derived from an EMBL/GenBank/DDBJ whole genome shotgun (WGS) entry which is preliminary data.</text>
</comment>
<reference evidence="1 2" key="1">
    <citation type="journal article" date="2019" name="Int. J. Syst. Evol. Microbiol.">
        <title>The Global Catalogue of Microorganisms (GCM) 10K type strain sequencing project: providing services to taxonomists for standard genome sequencing and annotation.</title>
        <authorList>
            <consortium name="The Broad Institute Genomics Platform"/>
            <consortium name="The Broad Institute Genome Sequencing Center for Infectious Disease"/>
            <person name="Wu L."/>
            <person name="Ma J."/>
        </authorList>
    </citation>
    <scope>NUCLEOTIDE SEQUENCE [LARGE SCALE GENOMIC DNA]</scope>
    <source>
        <strain evidence="1 2">DT92</strain>
    </source>
</reference>
<gene>
    <name evidence="1" type="ORF">ACFQRB_17485</name>
</gene>
<proteinExistence type="predicted"/>
<keyword evidence="2" id="KW-1185">Reference proteome</keyword>
<protein>
    <submittedName>
        <fullName evidence="1">Uncharacterized protein</fullName>
    </submittedName>
</protein>